<feature type="domain" description="Integrase catalytic" evidence="2">
    <location>
        <begin position="182"/>
        <end position="237"/>
    </location>
</feature>
<dbReference type="InterPro" id="IPR052057">
    <property type="entry name" value="IS150/IS1296_orfA-like"/>
</dbReference>
<evidence type="ECO:0000259" key="2">
    <source>
        <dbReference type="Pfam" id="PF13333"/>
    </source>
</evidence>
<dbReference type="InterPro" id="IPR001584">
    <property type="entry name" value="Integrase_cat-core"/>
</dbReference>
<sequence length="241" mass="28187">MSKLSLEKKAEIVAHYLNSNDGYSITAQKFGISDSIIKMLVAQLKTNGIEGLSHKNGTYSRDFKIHVLQYQQENNLSDKETAVYFKIPNKGTICTWRKKYKKGGYELLSRDGRGNPKNMAAKKSKKNTEHKTELEKLREEVEWLRMENAILKKRKYQERLQQKGIIQSMSRKGNCLDNSVMENWFGIMKSELLYPNKYTDIEVFKKDLIDYIDYYNNRRIKLKLKGLSPVDYRTKSFKSVS</sequence>
<dbReference type="OrthoDB" id="9765502at2"/>
<dbReference type="GO" id="GO:0015074">
    <property type="term" value="P:DNA integration"/>
    <property type="evidence" value="ECO:0007669"/>
    <property type="project" value="InterPro"/>
</dbReference>
<dbReference type="InterPro" id="IPR012337">
    <property type="entry name" value="RNaseH-like_sf"/>
</dbReference>
<reference evidence="3 4" key="1">
    <citation type="submission" date="2016-10" db="EMBL/GenBank/DDBJ databases">
        <authorList>
            <person name="de Groot N.N."/>
        </authorList>
    </citation>
    <scope>NUCLEOTIDE SEQUENCE [LARGE SCALE GENOMIC DNA]</scope>
    <source>
        <strain evidence="3 4">B25</strain>
    </source>
</reference>
<dbReference type="GO" id="GO:0043565">
    <property type="term" value="F:sequence-specific DNA binding"/>
    <property type="evidence" value="ECO:0007669"/>
    <property type="project" value="InterPro"/>
</dbReference>
<evidence type="ECO:0000256" key="1">
    <source>
        <dbReference type="SAM" id="MobiDB-lite"/>
    </source>
</evidence>
<dbReference type="SUPFAM" id="SSF46689">
    <property type="entry name" value="Homeodomain-like"/>
    <property type="match status" value="1"/>
</dbReference>
<dbReference type="InterPro" id="IPR036397">
    <property type="entry name" value="RNaseH_sf"/>
</dbReference>
<accession>A0A1H9IFN0</accession>
<dbReference type="PANTHER" id="PTHR33795:SF1">
    <property type="entry name" value="INSERTION ELEMENT IS150 PROTEIN INSJ"/>
    <property type="match status" value="1"/>
</dbReference>
<name>A0A1H9IFN0_9SPIR</name>
<proteinExistence type="predicted"/>
<keyword evidence="4" id="KW-1185">Reference proteome</keyword>
<dbReference type="PANTHER" id="PTHR33795">
    <property type="entry name" value="INSERTION ELEMENT IS150 PROTEIN INSJ"/>
    <property type="match status" value="1"/>
</dbReference>
<dbReference type="Proteomes" id="UP000182360">
    <property type="component" value="Unassembled WGS sequence"/>
</dbReference>
<organism evidence="3 4">
    <name type="scientific">Treponema bryantii</name>
    <dbReference type="NCBI Taxonomy" id="163"/>
    <lineage>
        <taxon>Bacteria</taxon>
        <taxon>Pseudomonadati</taxon>
        <taxon>Spirochaetota</taxon>
        <taxon>Spirochaetia</taxon>
        <taxon>Spirochaetales</taxon>
        <taxon>Treponemataceae</taxon>
        <taxon>Treponema</taxon>
    </lineage>
</organism>
<feature type="region of interest" description="Disordered" evidence="1">
    <location>
        <begin position="111"/>
        <end position="132"/>
    </location>
</feature>
<protein>
    <submittedName>
        <fullName evidence="3">Transposase and inactivated derivatives</fullName>
    </submittedName>
</protein>
<dbReference type="InterPro" id="IPR010921">
    <property type="entry name" value="Trp_repressor/repl_initiator"/>
</dbReference>
<dbReference type="AlphaFoldDB" id="A0A1H9IFN0"/>
<evidence type="ECO:0000313" key="3">
    <source>
        <dbReference type="EMBL" id="SEQ73410.1"/>
    </source>
</evidence>
<dbReference type="InterPro" id="IPR009057">
    <property type="entry name" value="Homeodomain-like_sf"/>
</dbReference>
<dbReference type="EMBL" id="FOFU01000009">
    <property type="protein sequence ID" value="SEQ73410.1"/>
    <property type="molecule type" value="Genomic_DNA"/>
</dbReference>
<dbReference type="SUPFAM" id="SSF53098">
    <property type="entry name" value="Ribonuclease H-like"/>
    <property type="match status" value="1"/>
</dbReference>
<dbReference type="Gene3D" id="3.30.420.10">
    <property type="entry name" value="Ribonuclease H-like superfamily/Ribonuclease H"/>
    <property type="match status" value="1"/>
</dbReference>
<dbReference type="Pfam" id="PF13333">
    <property type="entry name" value="rve_2"/>
    <property type="match status" value="1"/>
</dbReference>
<evidence type="ECO:0000313" key="4">
    <source>
        <dbReference type="Proteomes" id="UP000182360"/>
    </source>
</evidence>
<dbReference type="SUPFAM" id="SSF48295">
    <property type="entry name" value="TrpR-like"/>
    <property type="match status" value="1"/>
</dbReference>
<gene>
    <name evidence="3" type="ORF">SAMN04487977_109116</name>
</gene>